<dbReference type="Gene3D" id="3.90.550.10">
    <property type="entry name" value="Spore Coat Polysaccharide Biosynthesis Protein SpsA, Chain A"/>
    <property type="match status" value="1"/>
</dbReference>
<organism evidence="2 3">
    <name type="scientific">Candidatus Magasanikbacteria bacterium GW2011_GWA2_42_32</name>
    <dbReference type="NCBI Taxonomy" id="1619039"/>
    <lineage>
        <taxon>Bacteria</taxon>
        <taxon>Candidatus Magasanikiibacteriota</taxon>
    </lineage>
</organism>
<dbReference type="Gene3D" id="3.40.50.2000">
    <property type="entry name" value="Glycogen Phosphorylase B"/>
    <property type="match status" value="2"/>
</dbReference>
<keyword evidence="2" id="KW-0808">Transferase</keyword>
<dbReference type="Pfam" id="PF00534">
    <property type="entry name" value="Glycos_transf_1"/>
    <property type="match status" value="1"/>
</dbReference>
<dbReference type="CDD" id="cd03801">
    <property type="entry name" value="GT4_PimA-like"/>
    <property type="match status" value="1"/>
</dbReference>
<dbReference type="InterPro" id="IPR029044">
    <property type="entry name" value="Nucleotide-diphossugar_trans"/>
</dbReference>
<dbReference type="GO" id="GO:0016757">
    <property type="term" value="F:glycosyltransferase activity"/>
    <property type="evidence" value="ECO:0007669"/>
    <property type="project" value="InterPro"/>
</dbReference>
<dbReference type="InterPro" id="IPR001296">
    <property type="entry name" value="Glyco_trans_1"/>
</dbReference>
<dbReference type="Proteomes" id="UP000034837">
    <property type="component" value="Unassembled WGS sequence"/>
</dbReference>
<sequence length="508" mass="58510">MKILMIPDVEHWAIGKLSKSIIKHNGDLDIKMVYIHPRDAEEKESIDKIKAELDWADIVHFQYWNTAQKLIKAIPALKDKKTILTHHNQKNLLDEDWNKLGIKKHICHTKKAKGILEKADYKNVQIIQHGIDLKFFEFNQKLPSDKMFGYVGRIVPWKGLKEIACAAREIGFPLLIMGKMDKVDYWDSLSIYDKNNLYLDYMDCKDSERIEAYYTMSVYVGNSNDGREEGTLPLLEAMACGVPVVTTSSGEAADICEDGVNALVVPFGDAKALKAAMNKLIFDEALAEKLRQNAWSTVKNMTEKKMALEYRRLYKKIFYEKPLVTVIVPFTQDRVEQLYKIKEALEKQTYSAVEIYAIEDKEDGYNLARVRNQAAIEADGEILVFNDSRMLPAPDAVEKFIKHLSLPNGSLHKQKIWFFGDKGAGKKNFVENFSAILREHYIKMSGCNERITRYGGMSQELRERYEFAGFKFEYCEDVTAVTLCSTHKTRERRQDIIESKFQLFKMGV</sequence>
<evidence type="ECO:0000313" key="3">
    <source>
        <dbReference type="Proteomes" id="UP000034837"/>
    </source>
</evidence>
<dbReference type="PANTHER" id="PTHR12526">
    <property type="entry name" value="GLYCOSYLTRANSFERASE"/>
    <property type="match status" value="1"/>
</dbReference>
<accession>A0A0G1A6A7</accession>
<evidence type="ECO:0000259" key="1">
    <source>
        <dbReference type="Pfam" id="PF00534"/>
    </source>
</evidence>
<reference evidence="2 3" key="1">
    <citation type="journal article" date="2015" name="Nature">
        <title>rRNA introns, odd ribosomes, and small enigmatic genomes across a large radiation of phyla.</title>
        <authorList>
            <person name="Brown C.T."/>
            <person name="Hug L.A."/>
            <person name="Thomas B.C."/>
            <person name="Sharon I."/>
            <person name="Castelle C.J."/>
            <person name="Singh A."/>
            <person name="Wilkins M.J."/>
            <person name="Williams K.H."/>
            <person name="Banfield J.F."/>
        </authorList>
    </citation>
    <scope>NUCLEOTIDE SEQUENCE [LARGE SCALE GENOMIC DNA]</scope>
</reference>
<feature type="domain" description="Glycosyl transferase family 1" evidence="1">
    <location>
        <begin position="139"/>
        <end position="294"/>
    </location>
</feature>
<name>A0A0G1A6A7_9BACT</name>
<comment type="caution">
    <text evidence="2">The sequence shown here is derived from an EMBL/GenBank/DDBJ whole genome shotgun (WGS) entry which is preliminary data.</text>
</comment>
<evidence type="ECO:0000313" key="2">
    <source>
        <dbReference type="EMBL" id="KKS56560.1"/>
    </source>
</evidence>
<protein>
    <submittedName>
        <fullName evidence="2">Glycosyltransferase, family 4</fullName>
    </submittedName>
</protein>
<dbReference type="AlphaFoldDB" id="A0A0G1A6A7"/>
<gene>
    <name evidence="2" type="ORF">UV20_C0009G0039</name>
</gene>
<dbReference type="EMBL" id="LCDO01000009">
    <property type="protein sequence ID" value="KKS56560.1"/>
    <property type="molecule type" value="Genomic_DNA"/>
</dbReference>
<proteinExistence type="predicted"/>
<dbReference type="SUPFAM" id="SSF53448">
    <property type="entry name" value="Nucleotide-diphospho-sugar transferases"/>
    <property type="match status" value="1"/>
</dbReference>
<dbReference type="SUPFAM" id="SSF53756">
    <property type="entry name" value="UDP-Glycosyltransferase/glycogen phosphorylase"/>
    <property type="match status" value="1"/>
</dbReference>